<dbReference type="Gene3D" id="3.30.420.40">
    <property type="match status" value="2"/>
</dbReference>
<sequence>MGDSTSWMPSVASPRGADLIVGEDALRQSPGSLIRSVKRCITTGATTVCSADKSFERSADEVIGAVLTELASRAQFERLPISEPGTTRLGCPAMWDADQRLRLLNLASAAGFAVGASTLIDEPVAAGLMWITEQTRRAIYLDGARVLVFDMGGGTLDVAILDVTTSPDRDPEIYVLASAGVDEAGDVLDTAIAKNLEDILGERDIFLGDLPDEGLARAYLDRAATEAKIALTDVSETDIDVAYAAVQLPRLHYSVEQLDDALRPQMERAWSLVESTLRAAYLTREGPQSRASDLRKLSAEQLTSKITHVLLTGGMSRVPGVARFLGPRFANAVVHQDASIRVQESIAAGLAENTTYERVNLHLPGFDFVLDYIDRDGTQQTATLYRAHTRFYEPWEAMSRDRLYYSWPDGATAYRSEAVRDLPDHGSGAMRVVALDGSPVTLRHGDDEVDRLRVDFGLRDVRFTLAPDGSLTLTDGRLYQQTMRVDRWPALRSGFGRLALNIEKPRWVPMERRAYDTK</sequence>
<keyword evidence="5" id="KW-0143">Chaperone</keyword>
<accession>A0A7Y6DXF1</accession>
<evidence type="ECO:0000256" key="6">
    <source>
        <dbReference type="RuleBase" id="RU003322"/>
    </source>
</evidence>
<gene>
    <name evidence="7" type="ORF">HP550_14460</name>
</gene>
<proteinExistence type="inferred from homology"/>
<keyword evidence="2 6" id="KW-0547">Nucleotide-binding</keyword>
<dbReference type="InterPro" id="IPR013126">
    <property type="entry name" value="Hsp_70_fam"/>
</dbReference>
<dbReference type="AlphaFoldDB" id="A0A7Y6DXF1"/>
<dbReference type="PROSITE" id="PS01036">
    <property type="entry name" value="HSP70_3"/>
    <property type="match status" value="1"/>
</dbReference>
<dbReference type="Pfam" id="PF00012">
    <property type="entry name" value="HSP70"/>
    <property type="match status" value="1"/>
</dbReference>
<comment type="caution">
    <text evidence="7">The sequence shown here is derived from an EMBL/GenBank/DDBJ whole genome shotgun (WGS) entry which is preliminary data.</text>
</comment>
<name>A0A7Y6DXF1_9CELL</name>
<evidence type="ECO:0000313" key="8">
    <source>
        <dbReference type="Proteomes" id="UP000565724"/>
    </source>
</evidence>
<evidence type="ECO:0000256" key="4">
    <source>
        <dbReference type="ARBA" id="ARBA00023016"/>
    </source>
</evidence>
<organism evidence="7 8">
    <name type="scientific">Cellulomonas humilata</name>
    <dbReference type="NCBI Taxonomy" id="144055"/>
    <lineage>
        <taxon>Bacteria</taxon>
        <taxon>Bacillati</taxon>
        <taxon>Actinomycetota</taxon>
        <taxon>Actinomycetes</taxon>
        <taxon>Micrococcales</taxon>
        <taxon>Cellulomonadaceae</taxon>
        <taxon>Cellulomonas</taxon>
    </lineage>
</organism>
<keyword evidence="3 6" id="KW-0067">ATP-binding</keyword>
<evidence type="ECO:0000256" key="2">
    <source>
        <dbReference type="ARBA" id="ARBA00022741"/>
    </source>
</evidence>
<reference evidence="7 8" key="1">
    <citation type="submission" date="2020-05" db="EMBL/GenBank/DDBJ databases">
        <title>Genome Sequencing of Type Strains.</title>
        <authorList>
            <person name="Lemaire J.F."/>
            <person name="Inderbitzin P."/>
            <person name="Gregorio O.A."/>
            <person name="Collins S.B."/>
            <person name="Wespe N."/>
            <person name="Knight-Connoni V."/>
        </authorList>
    </citation>
    <scope>NUCLEOTIDE SEQUENCE [LARGE SCALE GENOMIC DNA]</scope>
    <source>
        <strain evidence="7 8">ATCC 25174</strain>
    </source>
</reference>
<evidence type="ECO:0000256" key="3">
    <source>
        <dbReference type="ARBA" id="ARBA00022840"/>
    </source>
</evidence>
<evidence type="ECO:0000256" key="5">
    <source>
        <dbReference type="ARBA" id="ARBA00023186"/>
    </source>
</evidence>
<protein>
    <submittedName>
        <fullName evidence="7">Hsp70 family protein</fullName>
    </submittedName>
</protein>
<dbReference type="InterPro" id="IPR018181">
    <property type="entry name" value="Heat_shock_70_CS"/>
</dbReference>
<dbReference type="SUPFAM" id="SSF53067">
    <property type="entry name" value="Actin-like ATPase domain"/>
    <property type="match status" value="2"/>
</dbReference>
<dbReference type="Gene3D" id="3.90.640.10">
    <property type="entry name" value="Actin, Chain A, domain 4"/>
    <property type="match status" value="1"/>
</dbReference>
<evidence type="ECO:0000313" key="7">
    <source>
        <dbReference type="EMBL" id="NUU18456.1"/>
    </source>
</evidence>
<keyword evidence="8" id="KW-1185">Reference proteome</keyword>
<keyword evidence="4" id="KW-0346">Stress response</keyword>
<dbReference type="PANTHER" id="PTHR19375">
    <property type="entry name" value="HEAT SHOCK PROTEIN 70KDA"/>
    <property type="match status" value="1"/>
</dbReference>
<dbReference type="InterPro" id="IPR043129">
    <property type="entry name" value="ATPase_NBD"/>
</dbReference>
<evidence type="ECO:0000256" key="1">
    <source>
        <dbReference type="ARBA" id="ARBA00007381"/>
    </source>
</evidence>
<dbReference type="EMBL" id="JABMCI010000067">
    <property type="protein sequence ID" value="NUU18456.1"/>
    <property type="molecule type" value="Genomic_DNA"/>
</dbReference>
<dbReference type="Proteomes" id="UP000565724">
    <property type="component" value="Unassembled WGS sequence"/>
</dbReference>
<dbReference type="GO" id="GO:0140662">
    <property type="term" value="F:ATP-dependent protein folding chaperone"/>
    <property type="evidence" value="ECO:0007669"/>
    <property type="project" value="InterPro"/>
</dbReference>
<dbReference type="GO" id="GO:0005524">
    <property type="term" value="F:ATP binding"/>
    <property type="evidence" value="ECO:0007669"/>
    <property type="project" value="UniProtKB-KW"/>
</dbReference>
<comment type="similarity">
    <text evidence="1 6">Belongs to the heat shock protein 70 family.</text>
</comment>